<reference evidence="2" key="2">
    <citation type="submission" date="2020-10" db="UniProtKB">
        <authorList>
            <consortium name="WormBaseParasite"/>
        </authorList>
    </citation>
    <scope>IDENTIFICATION</scope>
</reference>
<protein>
    <submittedName>
        <fullName evidence="2">FBD domain-containing protein</fullName>
    </submittedName>
</protein>
<organism evidence="1 2">
    <name type="scientific">Panagrellus redivivus</name>
    <name type="common">Microworm</name>
    <dbReference type="NCBI Taxonomy" id="6233"/>
    <lineage>
        <taxon>Eukaryota</taxon>
        <taxon>Metazoa</taxon>
        <taxon>Ecdysozoa</taxon>
        <taxon>Nematoda</taxon>
        <taxon>Chromadorea</taxon>
        <taxon>Rhabditida</taxon>
        <taxon>Tylenchina</taxon>
        <taxon>Panagrolaimomorpha</taxon>
        <taxon>Panagrolaimoidea</taxon>
        <taxon>Panagrolaimidae</taxon>
        <taxon>Panagrellus</taxon>
    </lineage>
</organism>
<keyword evidence="1" id="KW-1185">Reference proteome</keyword>
<evidence type="ECO:0000313" key="1">
    <source>
        <dbReference type="Proteomes" id="UP000492821"/>
    </source>
</evidence>
<dbReference type="Proteomes" id="UP000492821">
    <property type="component" value="Unassembled WGS sequence"/>
</dbReference>
<sequence length="368" mass="42058">MCRILPIMGSVDEAGDMDVESDSELELMHSRLEERGLFSDPVHNFPPPGRYKHFPKVANLTSLAQERLGELLGPCYRSRVNVATGFFDYARKDIDYTKTRSFACTSEFEGTEFTAKFFKTNPQISEADIQSNVVVTGNVHAHSVHASFFSKFLQKDWHFFSKKIHLVGASLTKADLTGILAYGSMYKVDLVGCVLVGPEKLSIVELFFLLRFTDFLAIDIKGLDYPKNWLESVNKIQRINRIKLLKMRHIKINFQSQHMAAFLKKHVDPSATIELTPQAEAFSRYKSKGFIMHLTRWCDKKFLYVSAVDFEKAEGNQKVLFFSPKPTSKFLRYVEATAAAKLHLKRKGKVEEVKKELYEEVEAMELDA</sequence>
<accession>A0A7E4ZXZ6</accession>
<name>A0A7E4ZXZ6_PANRE</name>
<proteinExistence type="predicted"/>
<evidence type="ECO:0000313" key="2">
    <source>
        <dbReference type="WBParaSite" id="Pan_g24058.t1"/>
    </source>
</evidence>
<dbReference type="AlphaFoldDB" id="A0A7E4ZXZ6"/>
<dbReference type="WBParaSite" id="Pan_g24058.t1">
    <property type="protein sequence ID" value="Pan_g24058.t1"/>
    <property type="gene ID" value="Pan_g24058"/>
</dbReference>
<reference evidence="1" key="1">
    <citation type="journal article" date="2013" name="Genetics">
        <title>The draft genome and transcriptome of Panagrellus redivivus are shaped by the harsh demands of a free-living lifestyle.</title>
        <authorList>
            <person name="Srinivasan J."/>
            <person name="Dillman A.R."/>
            <person name="Macchietto M.G."/>
            <person name="Heikkinen L."/>
            <person name="Lakso M."/>
            <person name="Fracchia K.M."/>
            <person name="Antoshechkin I."/>
            <person name="Mortazavi A."/>
            <person name="Wong G."/>
            <person name="Sternberg P.W."/>
        </authorList>
    </citation>
    <scope>NUCLEOTIDE SEQUENCE [LARGE SCALE GENOMIC DNA]</scope>
    <source>
        <strain evidence="1">MT8872</strain>
    </source>
</reference>